<dbReference type="PROSITE" id="PS51017">
    <property type="entry name" value="CCT"/>
    <property type="match status" value="1"/>
</dbReference>
<keyword evidence="6" id="KW-1185">Reference proteome</keyword>
<evidence type="ECO:0000313" key="6">
    <source>
        <dbReference type="Proteomes" id="UP000653305"/>
    </source>
</evidence>
<reference evidence="5" key="1">
    <citation type="submission" date="2020-07" db="EMBL/GenBank/DDBJ databases">
        <title>Ethylene signaling mediates host invasion by parasitic plants.</title>
        <authorList>
            <person name="Yoshida S."/>
        </authorList>
    </citation>
    <scope>NUCLEOTIDE SEQUENCE</scope>
    <source>
        <strain evidence="5">Okayama</strain>
    </source>
</reference>
<organism evidence="5 6">
    <name type="scientific">Phtheirospermum japonicum</name>
    <dbReference type="NCBI Taxonomy" id="374723"/>
    <lineage>
        <taxon>Eukaryota</taxon>
        <taxon>Viridiplantae</taxon>
        <taxon>Streptophyta</taxon>
        <taxon>Embryophyta</taxon>
        <taxon>Tracheophyta</taxon>
        <taxon>Spermatophyta</taxon>
        <taxon>Magnoliopsida</taxon>
        <taxon>eudicotyledons</taxon>
        <taxon>Gunneridae</taxon>
        <taxon>Pentapetalae</taxon>
        <taxon>asterids</taxon>
        <taxon>lamiids</taxon>
        <taxon>Lamiales</taxon>
        <taxon>Orobanchaceae</taxon>
        <taxon>Orobanchaceae incertae sedis</taxon>
        <taxon>Phtheirospermum</taxon>
    </lineage>
</organism>
<dbReference type="OrthoDB" id="153872at2759"/>
<name>A0A830BVD3_9LAMI</name>
<comment type="subcellular location">
    <subcellularLocation>
        <location evidence="1 3">Nucleus</location>
    </subcellularLocation>
</comment>
<gene>
    <name evidence="5" type="ORF">PHJA_000897200</name>
</gene>
<keyword evidence="2 3" id="KW-0539">Nucleus</keyword>
<dbReference type="EMBL" id="BMAC01000147">
    <property type="protein sequence ID" value="GFP87535.1"/>
    <property type="molecule type" value="Genomic_DNA"/>
</dbReference>
<feature type="domain" description="CCT" evidence="4">
    <location>
        <begin position="108"/>
        <end position="150"/>
    </location>
</feature>
<dbReference type="AlphaFoldDB" id="A0A830BVD3"/>
<proteinExistence type="predicted"/>
<evidence type="ECO:0000256" key="2">
    <source>
        <dbReference type="ARBA" id="ARBA00023242"/>
    </source>
</evidence>
<dbReference type="GO" id="GO:0009909">
    <property type="term" value="P:regulation of flower development"/>
    <property type="evidence" value="ECO:0007669"/>
    <property type="project" value="InterPro"/>
</dbReference>
<accession>A0A830BVD3</accession>
<dbReference type="InterPro" id="IPR045281">
    <property type="entry name" value="CONSTANS-like"/>
</dbReference>
<evidence type="ECO:0000313" key="5">
    <source>
        <dbReference type="EMBL" id="GFP87535.1"/>
    </source>
</evidence>
<comment type="caution">
    <text evidence="5">The sequence shown here is derived from an EMBL/GenBank/DDBJ whole genome shotgun (WGS) entry which is preliminary data.</text>
</comment>
<dbReference type="PANTHER" id="PTHR31319">
    <property type="entry name" value="ZINC FINGER PROTEIN CONSTANS-LIKE 4"/>
    <property type="match status" value="1"/>
</dbReference>
<dbReference type="InterPro" id="IPR010402">
    <property type="entry name" value="CCT_domain"/>
</dbReference>
<protein>
    <submittedName>
        <fullName evidence="5">Zinc finger protein constans-like 3</fullName>
    </submittedName>
</protein>
<dbReference type="GO" id="GO:0003700">
    <property type="term" value="F:DNA-binding transcription factor activity"/>
    <property type="evidence" value="ECO:0007669"/>
    <property type="project" value="TreeGrafter"/>
</dbReference>
<dbReference type="Pfam" id="PF06203">
    <property type="entry name" value="CCT"/>
    <property type="match status" value="1"/>
</dbReference>
<evidence type="ECO:0000259" key="4">
    <source>
        <dbReference type="PROSITE" id="PS51017"/>
    </source>
</evidence>
<dbReference type="GO" id="GO:0005634">
    <property type="term" value="C:nucleus"/>
    <property type="evidence" value="ECO:0007669"/>
    <property type="project" value="UniProtKB-SubCell"/>
</dbReference>
<dbReference type="Proteomes" id="UP000653305">
    <property type="component" value="Unassembled WGS sequence"/>
</dbReference>
<dbReference type="PANTHER" id="PTHR31319:SF110">
    <property type="entry name" value="CCT MOTIF FAMILY PROTEIN"/>
    <property type="match status" value="1"/>
</dbReference>
<sequence>MNYDIYSPVSVASFPQDHHHHQQQFGLVNSDSSVSEIESGFSNFAVNCHYQNDHQVFEPGDECFNGLLPNFYNNLMAAENWKLKGNNQVITNVEETEVKVGRYSAEERKDRILRYLKKRNQRNFNKTIKYACRKTLADKRVRVRGRFAKNNEPACEDTNPHNMTSYEPNSLSNFVDSIQVISYYRNVTCTINSEWIKRSHVLNSTALVSV</sequence>
<evidence type="ECO:0000256" key="3">
    <source>
        <dbReference type="PROSITE-ProRule" id="PRU00357"/>
    </source>
</evidence>
<evidence type="ECO:0000256" key="1">
    <source>
        <dbReference type="ARBA" id="ARBA00004123"/>
    </source>
</evidence>